<evidence type="ECO:0000313" key="2">
    <source>
        <dbReference type="Proteomes" id="UP001472677"/>
    </source>
</evidence>
<sequence length="77" mass="8562">MPWPTIMGGYWMGDGGARMGVRLKAREGAVVKRLHKGVAGFSVRWRKHGGIMIQLVRWTVAPRSAANCVFPRPWGSN</sequence>
<proteinExistence type="predicted"/>
<comment type="caution">
    <text evidence="1">The sequence shown here is derived from an EMBL/GenBank/DDBJ whole genome shotgun (WGS) entry which is preliminary data.</text>
</comment>
<dbReference type="EMBL" id="JBBPBM010002305">
    <property type="protein sequence ID" value="KAK8479326.1"/>
    <property type="molecule type" value="Genomic_DNA"/>
</dbReference>
<gene>
    <name evidence="1" type="ORF">V6N12_044601</name>
</gene>
<protein>
    <submittedName>
        <fullName evidence="1">Uncharacterized protein</fullName>
    </submittedName>
</protein>
<evidence type="ECO:0000313" key="1">
    <source>
        <dbReference type="EMBL" id="KAK8479326.1"/>
    </source>
</evidence>
<accession>A0ABR1ZG22</accession>
<organism evidence="1 2">
    <name type="scientific">Hibiscus sabdariffa</name>
    <name type="common">roselle</name>
    <dbReference type="NCBI Taxonomy" id="183260"/>
    <lineage>
        <taxon>Eukaryota</taxon>
        <taxon>Viridiplantae</taxon>
        <taxon>Streptophyta</taxon>
        <taxon>Embryophyta</taxon>
        <taxon>Tracheophyta</taxon>
        <taxon>Spermatophyta</taxon>
        <taxon>Magnoliopsida</taxon>
        <taxon>eudicotyledons</taxon>
        <taxon>Gunneridae</taxon>
        <taxon>Pentapetalae</taxon>
        <taxon>rosids</taxon>
        <taxon>malvids</taxon>
        <taxon>Malvales</taxon>
        <taxon>Malvaceae</taxon>
        <taxon>Malvoideae</taxon>
        <taxon>Hibiscus</taxon>
    </lineage>
</organism>
<name>A0ABR1ZG22_9ROSI</name>
<reference evidence="1 2" key="1">
    <citation type="journal article" date="2024" name="G3 (Bethesda)">
        <title>Genome assembly of Hibiscus sabdariffa L. provides insights into metabolisms of medicinal natural products.</title>
        <authorList>
            <person name="Kim T."/>
        </authorList>
    </citation>
    <scope>NUCLEOTIDE SEQUENCE [LARGE SCALE GENOMIC DNA]</scope>
    <source>
        <strain evidence="1">TK-2024</strain>
        <tissue evidence="1">Old leaves</tissue>
    </source>
</reference>
<dbReference type="Proteomes" id="UP001472677">
    <property type="component" value="Unassembled WGS sequence"/>
</dbReference>
<keyword evidence="2" id="KW-1185">Reference proteome</keyword>